<sequence length="223" mass="24241">MKTTQPYLMPARLTVLALALIALAGCSDRKISAERMTRFNQPDIERIEVKPSSLAVNLQVDRNGHGLDADSLASLNQLLNQQGRLSKQTLTITPWTARGEQIASRLANALENAGADKSRIRVMTRVPAVGQSGDLQVQSQALAVKAPACQVNDAGLLMVKPFEAVGYLGCANQSNLAQMVAEPRDLIQARSLDAADGVNMVNSIERYQQNEVKDLIDINFDED</sequence>
<evidence type="ECO:0000313" key="2">
    <source>
        <dbReference type="Proteomes" id="UP001359469"/>
    </source>
</evidence>
<comment type="caution">
    <text evidence="1">The sequence shown here is derived from an EMBL/GenBank/DDBJ whole genome shotgun (WGS) entry which is preliminary data.</text>
</comment>
<dbReference type="EMBL" id="JBBBOO010000010">
    <property type="protein sequence ID" value="MEI7064834.1"/>
    <property type="molecule type" value="Genomic_DNA"/>
</dbReference>
<evidence type="ECO:0000313" key="1">
    <source>
        <dbReference type="EMBL" id="MEI7064834.1"/>
    </source>
</evidence>
<keyword evidence="1" id="KW-0449">Lipoprotein</keyword>
<dbReference type="PROSITE" id="PS51257">
    <property type="entry name" value="PROKAR_LIPOPROTEIN"/>
    <property type="match status" value="1"/>
</dbReference>
<protein>
    <submittedName>
        <fullName evidence="1">CpaD family pilus assembly lipoprotein</fullName>
    </submittedName>
</protein>
<dbReference type="Proteomes" id="UP001359469">
    <property type="component" value="Unassembled WGS sequence"/>
</dbReference>
<dbReference type="NCBIfam" id="TIGR02522">
    <property type="entry name" value="pilus_cpaD"/>
    <property type="match status" value="1"/>
</dbReference>
<dbReference type="RefSeq" id="WP_336680453.1">
    <property type="nucleotide sequence ID" value="NZ_JBBBOO010000010.1"/>
</dbReference>
<organism evidence="1 2">
    <name type="scientific">Dickeya chrysanthemi</name>
    <name type="common">Pectobacterium chrysanthemi</name>
    <name type="synonym">Erwinia chrysanthemi</name>
    <dbReference type="NCBI Taxonomy" id="556"/>
    <lineage>
        <taxon>Bacteria</taxon>
        <taxon>Pseudomonadati</taxon>
        <taxon>Pseudomonadota</taxon>
        <taxon>Gammaproteobacteria</taxon>
        <taxon>Enterobacterales</taxon>
        <taxon>Pectobacteriaceae</taxon>
        <taxon>Dickeya</taxon>
    </lineage>
</organism>
<accession>A0ABU8JN17</accession>
<dbReference type="Pfam" id="PF09476">
    <property type="entry name" value="Pilus_CpaD"/>
    <property type="match status" value="1"/>
</dbReference>
<gene>
    <name evidence="1" type="ORF">WCU84_14340</name>
</gene>
<proteinExistence type="predicted"/>
<dbReference type="InterPro" id="IPR019027">
    <property type="entry name" value="Pilus_biogenesis_CpaD-related"/>
</dbReference>
<keyword evidence="2" id="KW-1185">Reference proteome</keyword>
<reference evidence="1 2" key="1">
    <citation type="submission" date="2024-03" db="EMBL/GenBank/DDBJ databases">
        <title>Analysis of soft rot Pectobacteriaceae population diversity in US potato growing regions between 2016 and 2022.</title>
        <authorList>
            <person name="Ma X."/>
            <person name="Zhang X."/>
            <person name="Stodghill P."/>
            <person name="Rioux R."/>
            <person name="Babler B."/>
            <person name="Shrestha S."/>
            <person name="Babler B."/>
            <person name="Rivedal H."/>
            <person name="Frost K."/>
            <person name="Hao J."/>
            <person name="Secor G."/>
            <person name="Swingle B."/>
        </authorList>
    </citation>
    <scope>NUCLEOTIDE SEQUENCE [LARGE SCALE GENOMIC DNA]</scope>
    <source>
        <strain evidence="1 2">SR64</strain>
    </source>
</reference>
<dbReference type="InterPro" id="IPR013361">
    <property type="entry name" value="Pilus_CpaD"/>
</dbReference>
<name>A0ABU8JN17_DICCH</name>